<keyword evidence="2" id="KW-0902">Two-component regulatory system</keyword>
<feature type="domain" description="OmpR/PhoB-type" evidence="8">
    <location>
        <begin position="1"/>
        <end position="103"/>
    </location>
</feature>
<dbReference type="OrthoDB" id="4336084at2"/>
<dbReference type="SUPFAM" id="SSF48452">
    <property type="entry name" value="TPR-like"/>
    <property type="match status" value="1"/>
</dbReference>
<accession>A0A1I1R4J9</accession>
<dbReference type="CDD" id="cd15831">
    <property type="entry name" value="BTAD"/>
    <property type="match status" value="1"/>
</dbReference>
<keyword evidence="3" id="KW-0805">Transcription regulation</keyword>
<dbReference type="SUPFAM" id="SSF46894">
    <property type="entry name" value="C-terminal effector domain of the bipartite response regulators"/>
    <property type="match status" value="1"/>
</dbReference>
<evidence type="ECO:0000256" key="6">
    <source>
        <dbReference type="PROSITE-ProRule" id="PRU01091"/>
    </source>
</evidence>
<dbReference type="InterPro" id="IPR051677">
    <property type="entry name" value="AfsR-DnrI-RedD_regulator"/>
</dbReference>
<dbReference type="PANTHER" id="PTHR35807">
    <property type="entry name" value="TRANSCRIPTIONAL REGULATOR REDD-RELATED"/>
    <property type="match status" value="1"/>
</dbReference>
<feature type="compositionally biased region" description="Low complexity" evidence="7">
    <location>
        <begin position="267"/>
        <end position="286"/>
    </location>
</feature>
<evidence type="ECO:0000313" key="9">
    <source>
        <dbReference type="EMBL" id="SFD27068.1"/>
    </source>
</evidence>
<dbReference type="Pfam" id="PF03704">
    <property type="entry name" value="BTAD"/>
    <property type="match status" value="1"/>
</dbReference>
<dbReference type="InterPro" id="IPR036388">
    <property type="entry name" value="WH-like_DNA-bd_sf"/>
</dbReference>
<evidence type="ECO:0000313" key="10">
    <source>
        <dbReference type="Proteomes" id="UP000199207"/>
    </source>
</evidence>
<evidence type="ECO:0000256" key="7">
    <source>
        <dbReference type="SAM" id="MobiDB-lite"/>
    </source>
</evidence>
<dbReference type="STRING" id="910347.SAMN05421773_11281"/>
<evidence type="ECO:0000256" key="1">
    <source>
        <dbReference type="ARBA" id="ARBA00005820"/>
    </source>
</evidence>
<evidence type="ECO:0000256" key="4">
    <source>
        <dbReference type="ARBA" id="ARBA00023125"/>
    </source>
</evidence>
<feature type="region of interest" description="Disordered" evidence="7">
    <location>
        <begin position="264"/>
        <end position="286"/>
    </location>
</feature>
<dbReference type="Gene3D" id="1.25.40.10">
    <property type="entry name" value="Tetratricopeptide repeat domain"/>
    <property type="match status" value="1"/>
</dbReference>
<keyword evidence="5" id="KW-0804">Transcription</keyword>
<sequence length="298" mass="32295">MQIKLLGHLSARLNHRSVVPSAAKQRQILALLALTPGQVVTVARLFEELWGDNPPRSAPTTLQTYILQLRGKLTKALTEEDKQDGRTAKDILVTRHGGYSLAIEPECVDVHEFRQLARAGRTAFDAGDDRAASAYFGRALELWHGEALMDLPLGRVLELEANSLEQTRLGLLGRRIEADLRLGRHTELLGELLTLVARNPMHESLSAQLMTALYRSGHTARALETFQQLRSTLISALGVEPAPWVRRLHQAILVGDPALDPPVARRGAAAQDGGMASAGAGAPSPARSARELAGYAAV</sequence>
<dbReference type="EMBL" id="FOLM01000012">
    <property type="protein sequence ID" value="SFD27068.1"/>
    <property type="molecule type" value="Genomic_DNA"/>
</dbReference>
<proteinExistence type="inferred from homology"/>
<evidence type="ECO:0000259" key="8">
    <source>
        <dbReference type="PROSITE" id="PS51755"/>
    </source>
</evidence>
<dbReference type="RefSeq" id="WP_093840373.1">
    <property type="nucleotide sequence ID" value="NZ_FOLM01000012.1"/>
</dbReference>
<gene>
    <name evidence="9" type="ORF">SAMN05421773_11281</name>
</gene>
<name>A0A1I1R4J9_9ACTN</name>
<keyword evidence="10" id="KW-1185">Reference proteome</keyword>
<evidence type="ECO:0000256" key="3">
    <source>
        <dbReference type="ARBA" id="ARBA00023015"/>
    </source>
</evidence>
<reference evidence="9 10" key="1">
    <citation type="submission" date="2016-10" db="EMBL/GenBank/DDBJ databases">
        <authorList>
            <person name="de Groot N.N."/>
        </authorList>
    </citation>
    <scope>NUCLEOTIDE SEQUENCE [LARGE SCALE GENOMIC DNA]</scope>
    <source>
        <strain evidence="9 10">CGMCC 4.5739</strain>
    </source>
</reference>
<dbReference type="InterPro" id="IPR001867">
    <property type="entry name" value="OmpR/PhoB-type_DNA-bd"/>
</dbReference>
<comment type="similarity">
    <text evidence="1">Belongs to the AfsR/DnrI/RedD regulatory family.</text>
</comment>
<dbReference type="Gene3D" id="1.10.10.10">
    <property type="entry name" value="Winged helix-like DNA-binding domain superfamily/Winged helix DNA-binding domain"/>
    <property type="match status" value="1"/>
</dbReference>
<dbReference type="SMART" id="SM00862">
    <property type="entry name" value="Trans_reg_C"/>
    <property type="match status" value="1"/>
</dbReference>
<organism evidence="9 10">
    <name type="scientific">Streptomyces aidingensis</name>
    <dbReference type="NCBI Taxonomy" id="910347"/>
    <lineage>
        <taxon>Bacteria</taxon>
        <taxon>Bacillati</taxon>
        <taxon>Actinomycetota</taxon>
        <taxon>Actinomycetes</taxon>
        <taxon>Kitasatosporales</taxon>
        <taxon>Streptomycetaceae</taxon>
        <taxon>Streptomyces</taxon>
    </lineage>
</organism>
<dbReference type="Proteomes" id="UP000199207">
    <property type="component" value="Unassembled WGS sequence"/>
</dbReference>
<feature type="DNA-binding region" description="OmpR/PhoB-type" evidence="6">
    <location>
        <begin position="1"/>
        <end position="103"/>
    </location>
</feature>
<dbReference type="AlphaFoldDB" id="A0A1I1R4J9"/>
<dbReference type="GO" id="GO:0000160">
    <property type="term" value="P:phosphorelay signal transduction system"/>
    <property type="evidence" value="ECO:0007669"/>
    <property type="project" value="UniProtKB-KW"/>
</dbReference>
<evidence type="ECO:0000256" key="5">
    <source>
        <dbReference type="ARBA" id="ARBA00023163"/>
    </source>
</evidence>
<protein>
    <submittedName>
        <fullName evidence="9">DNA-binding transcriptional activator of the SARP family</fullName>
    </submittedName>
</protein>
<dbReference type="PROSITE" id="PS51755">
    <property type="entry name" value="OMPR_PHOB"/>
    <property type="match status" value="1"/>
</dbReference>
<dbReference type="GO" id="GO:0006355">
    <property type="term" value="P:regulation of DNA-templated transcription"/>
    <property type="evidence" value="ECO:0007669"/>
    <property type="project" value="InterPro"/>
</dbReference>
<dbReference type="InterPro" id="IPR005158">
    <property type="entry name" value="BTAD"/>
</dbReference>
<keyword evidence="4 6" id="KW-0238">DNA-binding</keyword>
<dbReference type="SMART" id="SM01043">
    <property type="entry name" value="BTAD"/>
    <property type="match status" value="1"/>
</dbReference>
<dbReference type="GO" id="GO:0003677">
    <property type="term" value="F:DNA binding"/>
    <property type="evidence" value="ECO:0007669"/>
    <property type="project" value="UniProtKB-UniRule"/>
</dbReference>
<dbReference type="InterPro" id="IPR011990">
    <property type="entry name" value="TPR-like_helical_dom_sf"/>
</dbReference>
<dbReference type="PANTHER" id="PTHR35807:SF1">
    <property type="entry name" value="TRANSCRIPTIONAL REGULATOR REDD"/>
    <property type="match status" value="1"/>
</dbReference>
<evidence type="ECO:0000256" key="2">
    <source>
        <dbReference type="ARBA" id="ARBA00023012"/>
    </source>
</evidence>
<dbReference type="Pfam" id="PF00486">
    <property type="entry name" value="Trans_reg_C"/>
    <property type="match status" value="1"/>
</dbReference>
<dbReference type="InterPro" id="IPR016032">
    <property type="entry name" value="Sig_transdc_resp-reg_C-effctor"/>
</dbReference>